<dbReference type="OrthoDB" id="2681631at2759"/>
<evidence type="ECO:0000256" key="1">
    <source>
        <dbReference type="SAM" id="MobiDB-lite"/>
    </source>
</evidence>
<feature type="region of interest" description="Disordered" evidence="1">
    <location>
        <begin position="1"/>
        <end position="37"/>
    </location>
</feature>
<reference evidence="2" key="1">
    <citation type="submission" date="2016-06" db="EMBL/GenBank/DDBJ databases">
        <title>Draft Genome sequence of the fungus Inonotus baumii.</title>
        <authorList>
            <person name="Zhu H."/>
            <person name="Lin W."/>
        </authorList>
    </citation>
    <scope>NUCLEOTIDE SEQUENCE</scope>
    <source>
        <strain evidence="2">821</strain>
    </source>
</reference>
<evidence type="ECO:0008006" key="4">
    <source>
        <dbReference type="Google" id="ProtNLM"/>
    </source>
</evidence>
<protein>
    <recommendedName>
        <fullName evidence="4">Retrotransposon gag domain-containing protein</fullName>
    </recommendedName>
</protein>
<keyword evidence="3" id="KW-1185">Reference proteome</keyword>
<accession>A0A9Q5HZY2</accession>
<name>A0A9Q5HZY2_SANBA</name>
<sequence length="173" mass="19384">MSAPPIAPLLSFTEPREPALLVPTDEEEEDEEEEQEMSLSKELITDLATVHVAKPRDFDGEHGYVDFKRELHLYVYASELEFRMSKAKIMFALLYMKSSAAASWAESYTSSAINEHDAGLATEAHDEWLMSCLKRALNPKVVEGIMRLSNKPTTYEELKKAAVVRTGVFGRGG</sequence>
<comment type="caution">
    <text evidence="2">The sequence shown here is derived from an EMBL/GenBank/DDBJ whole genome shotgun (WGS) entry which is preliminary data.</text>
</comment>
<organism evidence="2 3">
    <name type="scientific">Sanghuangporus baumii</name>
    <name type="common">Phellinus baumii</name>
    <dbReference type="NCBI Taxonomy" id="108892"/>
    <lineage>
        <taxon>Eukaryota</taxon>
        <taxon>Fungi</taxon>
        <taxon>Dikarya</taxon>
        <taxon>Basidiomycota</taxon>
        <taxon>Agaricomycotina</taxon>
        <taxon>Agaricomycetes</taxon>
        <taxon>Hymenochaetales</taxon>
        <taxon>Hymenochaetaceae</taxon>
        <taxon>Sanghuangporus</taxon>
    </lineage>
</organism>
<dbReference type="Proteomes" id="UP000757232">
    <property type="component" value="Unassembled WGS sequence"/>
</dbReference>
<proteinExistence type="predicted"/>
<feature type="compositionally biased region" description="Acidic residues" evidence="1">
    <location>
        <begin position="24"/>
        <end position="36"/>
    </location>
</feature>
<dbReference type="AlphaFoldDB" id="A0A9Q5HZY2"/>
<evidence type="ECO:0000313" key="3">
    <source>
        <dbReference type="Proteomes" id="UP000757232"/>
    </source>
</evidence>
<dbReference type="EMBL" id="LNZH02000164">
    <property type="protein sequence ID" value="OCB89140.1"/>
    <property type="molecule type" value="Genomic_DNA"/>
</dbReference>
<gene>
    <name evidence="2" type="ORF">A7U60_g3739</name>
</gene>
<evidence type="ECO:0000313" key="2">
    <source>
        <dbReference type="EMBL" id="OCB89140.1"/>
    </source>
</evidence>